<evidence type="ECO:0000313" key="2">
    <source>
        <dbReference type="Proteomes" id="UP000011682"/>
    </source>
</evidence>
<proteinExistence type="predicted"/>
<dbReference type="Proteomes" id="UP000011682">
    <property type="component" value="Unassembled WGS sequence"/>
</dbReference>
<name>S9P7I6_CYSF2</name>
<keyword evidence="2" id="KW-1185">Reference proteome</keyword>
<dbReference type="EMBL" id="ANAH02000020">
    <property type="protein sequence ID" value="EPX59096.1"/>
    <property type="molecule type" value="Genomic_DNA"/>
</dbReference>
<comment type="caution">
    <text evidence="1">The sequence shown here is derived from an EMBL/GenBank/DDBJ whole genome shotgun (WGS) entry which is preliminary data.</text>
</comment>
<reference evidence="1" key="1">
    <citation type="submission" date="2013-05" db="EMBL/GenBank/DDBJ databases">
        <title>Genome assembly of Cystobacter fuscus DSM 2262.</title>
        <authorList>
            <person name="Sharma G."/>
            <person name="Khatri I."/>
            <person name="Kaur C."/>
            <person name="Mayilraj S."/>
            <person name="Subramanian S."/>
        </authorList>
    </citation>
    <scope>NUCLEOTIDE SEQUENCE [LARGE SCALE GENOMIC DNA]</scope>
    <source>
        <strain evidence="1">DSM 2262</strain>
    </source>
</reference>
<protein>
    <submittedName>
        <fullName evidence="1">Uncharacterized protein</fullName>
    </submittedName>
</protein>
<sequence>MLTNSQSFTKTFIVRLSTRLWVVARAPLARGSAFFECPSSKKHCTWGIANWQLVPTAT</sequence>
<dbReference type="AlphaFoldDB" id="S9P7I6"/>
<evidence type="ECO:0000313" key="1">
    <source>
        <dbReference type="EMBL" id="EPX59096.1"/>
    </source>
</evidence>
<accession>S9P7I6</accession>
<gene>
    <name evidence="1" type="ORF">D187_003473</name>
</gene>
<organism evidence="1 2">
    <name type="scientific">Cystobacter fuscus (strain ATCC 25194 / DSM 2262 / NBRC 100088 / M29)</name>
    <dbReference type="NCBI Taxonomy" id="1242864"/>
    <lineage>
        <taxon>Bacteria</taxon>
        <taxon>Pseudomonadati</taxon>
        <taxon>Myxococcota</taxon>
        <taxon>Myxococcia</taxon>
        <taxon>Myxococcales</taxon>
        <taxon>Cystobacterineae</taxon>
        <taxon>Archangiaceae</taxon>
        <taxon>Cystobacter</taxon>
    </lineage>
</organism>